<organism evidence="1 3">
    <name type="scientific">Paramecium pentaurelia</name>
    <dbReference type="NCBI Taxonomy" id="43138"/>
    <lineage>
        <taxon>Eukaryota</taxon>
        <taxon>Sar</taxon>
        <taxon>Alveolata</taxon>
        <taxon>Ciliophora</taxon>
        <taxon>Intramacronucleata</taxon>
        <taxon>Oligohymenophorea</taxon>
        <taxon>Peniculida</taxon>
        <taxon>Parameciidae</taxon>
        <taxon>Paramecium</taxon>
    </lineage>
</organism>
<name>A0A8S1YF01_9CILI</name>
<evidence type="ECO:0000313" key="3">
    <source>
        <dbReference type="Proteomes" id="UP000689195"/>
    </source>
</evidence>
<dbReference type="AlphaFoldDB" id="A0A8S1YF01"/>
<dbReference type="EMBL" id="CAJJDO010000159">
    <property type="protein sequence ID" value="CAD8210422.1"/>
    <property type="molecule type" value="Genomic_DNA"/>
</dbReference>
<keyword evidence="3" id="KW-1185">Reference proteome</keyword>
<evidence type="ECO:0000313" key="2">
    <source>
        <dbReference type="EMBL" id="CAD8210424.1"/>
    </source>
</evidence>
<reference evidence="1" key="1">
    <citation type="submission" date="2021-01" db="EMBL/GenBank/DDBJ databases">
        <authorList>
            <consortium name="Genoscope - CEA"/>
            <person name="William W."/>
        </authorList>
    </citation>
    <scope>NUCLEOTIDE SEQUENCE</scope>
</reference>
<dbReference type="Proteomes" id="UP000689195">
    <property type="component" value="Unassembled WGS sequence"/>
</dbReference>
<evidence type="ECO:0000313" key="1">
    <source>
        <dbReference type="EMBL" id="CAD8210422.1"/>
    </source>
</evidence>
<accession>A0A8S1YF01</accession>
<protein>
    <submittedName>
        <fullName evidence="1">Uncharacterized protein</fullName>
    </submittedName>
</protein>
<proteinExistence type="predicted"/>
<gene>
    <name evidence="1" type="ORF">PPENT_87.1.T1590058</name>
    <name evidence="2" type="ORF">PPENT_87.1.T1590059</name>
</gene>
<comment type="caution">
    <text evidence="1">The sequence shown here is derived from an EMBL/GenBank/DDBJ whole genome shotgun (WGS) entry which is preliminary data.</text>
</comment>
<dbReference type="EMBL" id="CAJJDO010000159">
    <property type="protein sequence ID" value="CAD8210424.1"/>
    <property type="molecule type" value="Genomic_DNA"/>
</dbReference>
<sequence length="82" mass="9867">MNEKIQNPETQLRLKAFQHKKGIKKLHLKIQQQLIFNLVYHPQLIKSLITSYDIIQKGQQLHIQKLQNKSSIFYFFDFITQL</sequence>